<dbReference type="EMBL" id="JACHGH010000007">
    <property type="protein sequence ID" value="MBB6454065.1"/>
    <property type="molecule type" value="Genomic_DNA"/>
</dbReference>
<dbReference type="SUPFAM" id="SSF103481">
    <property type="entry name" value="Multidrug resistance efflux transporter EmrE"/>
    <property type="match status" value="2"/>
</dbReference>
<dbReference type="PANTHER" id="PTHR32322">
    <property type="entry name" value="INNER MEMBRANE TRANSPORTER"/>
    <property type="match status" value="1"/>
</dbReference>
<dbReference type="InterPro" id="IPR037185">
    <property type="entry name" value="EmrE-like"/>
</dbReference>
<evidence type="ECO:0000256" key="7">
    <source>
        <dbReference type="SAM" id="Phobius"/>
    </source>
</evidence>
<dbReference type="InterPro" id="IPR000620">
    <property type="entry name" value="EamA_dom"/>
</dbReference>
<feature type="transmembrane region" description="Helical" evidence="7">
    <location>
        <begin position="277"/>
        <end position="295"/>
    </location>
</feature>
<evidence type="ECO:0000256" key="2">
    <source>
        <dbReference type="ARBA" id="ARBA00007362"/>
    </source>
</evidence>
<feature type="transmembrane region" description="Helical" evidence="7">
    <location>
        <begin position="154"/>
        <end position="175"/>
    </location>
</feature>
<feature type="transmembrane region" description="Helical" evidence="7">
    <location>
        <begin position="99"/>
        <end position="121"/>
    </location>
</feature>
<evidence type="ECO:0000313" key="9">
    <source>
        <dbReference type="EMBL" id="MBB6454065.1"/>
    </source>
</evidence>
<evidence type="ECO:0000313" key="10">
    <source>
        <dbReference type="Proteomes" id="UP000581688"/>
    </source>
</evidence>
<evidence type="ECO:0000256" key="1">
    <source>
        <dbReference type="ARBA" id="ARBA00004651"/>
    </source>
</evidence>
<sequence length="314" mass="35111">MDNPKQHIKLYLLMLLVPMFWGAAFGAAKHVLTEIPPILAATIRFGLAGFILLVIVLVRKQWKFNVLRRRWLGLLLMSITGIFGYNALFFTALNYTSAINGSLIMATSPVFITIGAVLLFQEDWNRRVGIGLVLSFVGVLVVILKGSFHTLVTLSFNIGDLMFLGGLLCWVAHGLLGKVVMKGVSPLFTTTITTLTGTFFLFIWSIFEGGWSEVVNMSMQSWGEMTFMVIFSTVIAFLLWNTGIHQIGASKAGIYMNLVPINATWIALVFYDSSITWQQIIGMCMVIVGVYFTTVMNKKRKTNLEDVEWKQKAI</sequence>
<organism evidence="9 10">
    <name type="scientific">Salirhabdus euzebyi</name>
    <dbReference type="NCBI Taxonomy" id="394506"/>
    <lineage>
        <taxon>Bacteria</taxon>
        <taxon>Bacillati</taxon>
        <taxon>Bacillota</taxon>
        <taxon>Bacilli</taxon>
        <taxon>Bacillales</taxon>
        <taxon>Bacillaceae</taxon>
        <taxon>Salirhabdus</taxon>
    </lineage>
</organism>
<reference evidence="9 10" key="1">
    <citation type="submission" date="2020-08" db="EMBL/GenBank/DDBJ databases">
        <title>Genomic Encyclopedia of Type Strains, Phase IV (KMG-IV): sequencing the most valuable type-strain genomes for metagenomic binning, comparative biology and taxonomic classification.</title>
        <authorList>
            <person name="Goeker M."/>
        </authorList>
    </citation>
    <scope>NUCLEOTIDE SEQUENCE [LARGE SCALE GENOMIC DNA]</scope>
    <source>
        <strain evidence="9 10">DSM 19612</strain>
    </source>
</reference>
<comment type="similarity">
    <text evidence="2">Belongs to the EamA transporter family.</text>
</comment>
<keyword evidence="3" id="KW-1003">Cell membrane</keyword>
<proteinExistence type="inferred from homology"/>
<dbReference type="InterPro" id="IPR050638">
    <property type="entry name" value="AA-Vitamin_Transporters"/>
</dbReference>
<dbReference type="RefSeq" id="WP_174496829.1">
    <property type="nucleotide sequence ID" value="NZ_CADDWK010000009.1"/>
</dbReference>
<feature type="transmembrane region" description="Helical" evidence="7">
    <location>
        <begin position="219"/>
        <end position="240"/>
    </location>
</feature>
<accession>A0A841Q6R0</accession>
<feature type="transmembrane region" description="Helical" evidence="7">
    <location>
        <begin position="12"/>
        <end position="32"/>
    </location>
</feature>
<dbReference type="GO" id="GO:0005886">
    <property type="term" value="C:plasma membrane"/>
    <property type="evidence" value="ECO:0007669"/>
    <property type="project" value="UniProtKB-SubCell"/>
</dbReference>
<feature type="transmembrane region" description="Helical" evidence="7">
    <location>
        <begin position="71"/>
        <end position="93"/>
    </location>
</feature>
<keyword evidence="6 7" id="KW-0472">Membrane</keyword>
<evidence type="ECO:0000259" key="8">
    <source>
        <dbReference type="Pfam" id="PF00892"/>
    </source>
</evidence>
<evidence type="ECO:0000256" key="4">
    <source>
        <dbReference type="ARBA" id="ARBA00022692"/>
    </source>
</evidence>
<keyword evidence="4 7" id="KW-0812">Transmembrane</keyword>
<feature type="transmembrane region" description="Helical" evidence="7">
    <location>
        <begin position="128"/>
        <end position="148"/>
    </location>
</feature>
<comment type="subcellular location">
    <subcellularLocation>
        <location evidence="1">Cell membrane</location>
        <topology evidence="1">Multi-pass membrane protein</topology>
    </subcellularLocation>
</comment>
<dbReference type="Proteomes" id="UP000581688">
    <property type="component" value="Unassembled WGS sequence"/>
</dbReference>
<evidence type="ECO:0000256" key="5">
    <source>
        <dbReference type="ARBA" id="ARBA00022989"/>
    </source>
</evidence>
<gene>
    <name evidence="9" type="ORF">HNQ94_002516</name>
</gene>
<evidence type="ECO:0000256" key="3">
    <source>
        <dbReference type="ARBA" id="ARBA00022475"/>
    </source>
</evidence>
<dbReference type="PANTHER" id="PTHR32322:SF18">
    <property type="entry name" value="S-ADENOSYLMETHIONINE_S-ADENOSYLHOMOCYSTEINE TRANSPORTER"/>
    <property type="match status" value="1"/>
</dbReference>
<feature type="transmembrane region" description="Helical" evidence="7">
    <location>
        <begin position="252"/>
        <end position="271"/>
    </location>
</feature>
<protein>
    <submittedName>
        <fullName evidence="9">Drug/metabolite transporter (DMT)-like permease</fullName>
    </submittedName>
</protein>
<name>A0A841Q6R0_9BACI</name>
<keyword evidence="5 7" id="KW-1133">Transmembrane helix</keyword>
<feature type="transmembrane region" description="Helical" evidence="7">
    <location>
        <begin position="38"/>
        <end position="59"/>
    </location>
</feature>
<feature type="domain" description="EamA" evidence="8">
    <location>
        <begin position="11"/>
        <end position="143"/>
    </location>
</feature>
<feature type="domain" description="EamA" evidence="8">
    <location>
        <begin position="158"/>
        <end position="294"/>
    </location>
</feature>
<comment type="caution">
    <text evidence="9">The sequence shown here is derived from an EMBL/GenBank/DDBJ whole genome shotgun (WGS) entry which is preliminary data.</text>
</comment>
<dbReference type="Gene3D" id="1.10.3730.20">
    <property type="match status" value="1"/>
</dbReference>
<keyword evidence="10" id="KW-1185">Reference proteome</keyword>
<dbReference type="Pfam" id="PF00892">
    <property type="entry name" value="EamA"/>
    <property type="match status" value="2"/>
</dbReference>
<dbReference type="AlphaFoldDB" id="A0A841Q6R0"/>
<evidence type="ECO:0000256" key="6">
    <source>
        <dbReference type="ARBA" id="ARBA00023136"/>
    </source>
</evidence>
<feature type="transmembrane region" description="Helical" evidence="7">
    <location>
        <begin position="187"/>
        <end position="207"/>
    </location>
</feature>